<dbReference type="InterPro" id="IPR015865">
    <property type="entry name" value="Riboflavin_kinase_bac/euk"/>
</dbReference>
<dbReference type="UniPathway" id="UPA00276">
    <property type="reaction ID" value="UER00406"/>
</dbReference>
<proteinExistence type="inferred from homology"/>
<evidence type="ECO:0000256" key="4">
    <source>
        <dbReference type="ARBA" id="ARBA00012105"/>
    </source>
</evidence>
<dbReference type="STRING" id="857340.A0A086SVA5"/>
<dbReference type="EMBL" id="JPKY01000150">
    <property type="protein sequence ID" value="KFH41037.1"/>
    <property type="molecule type" value="Genomic_DNA"/>
</dbReference>
<dbReference type="GO" id="GO:0005524">
    <property type="term" value="F:ATP binding"/>
    <property type="evidence" value="ECO:0007669"/>
    <property type="project" value="UniProtKB-KW"/>
</dbReference>
<keyword evidence="11" id="KW-0067">ATP-binding</keyword>
<keyword evidence="9" id="KW-0547">Nucleotide-binding</keyword>
<evidence type="ECO:0000313" key="17">
    <source>
        <dbReference type="Proteomes" id="UP000029964"/>
    </source>
</evidence>
<dbReference type="HOGENOM" id="CLU_022880_1_0_1"/>
<dbReference type="PANTHER" id="PTHR22749:SF6">
    <property type="entry name" value="RIBOFLAVIN KINASE"/>
    <property type="match status" value="1"/>
</dbReference>
<keyword evidence="10 16" id="KW-0418">Kinase</keyword>
<feature type="domain" description="Riboflavin kinase" evidence="15">
    <location>
        <begin position="432"/>
        <end position="570"/>
    </location>
</feature>
<dbReference type="GO" id="GO:0008531">
    <property type="term" value="F:riboflavin kinase activity"/>
    <property type="evidence" value="ECO:0007669"/>
    <property type="project" value="UniProtKB-EC"/>
</dbReference>
<dbReference type="PANTHER" id="PTHR22749">
    <property type="entry name" value="RIBOFLAVIN KINASE/FMN ADENYLYLTRANSFERASE"/>
    <property type="match status" value="1"/>
</dbReference>
<evidence type="ECO:0000256" key="8">
    <source>
        <dbReference type="ARBA" id="ARBA00022679"/>
    </source>
</evidence>
<dbReference type="AlphaFoldDB" id="A0A086SVA5"/>
<comment type="catalytic activity">
    <reaction evidence="13">
        <text>riboflavin + ATP = FMN + ADP + H(+)</text>
        <dbReference type="Rhea" id="RHEA:14357"/>
        <dbReference type="ChEBI" id="CHEBI:15378"/>
        <dbReference type="ChEBI" id="CHEBI:30616"/>
        <dbReference type="ChEBI" id="CHEBI:57986"/>
        <dbReference type="ChEBI" id="CHEBI:58210"/>
        <dbReference type="ChEBI" id="CHEBI:456216"/>
        <dbReference type="EC" id="2.7.1.26"/>
    </reaction>
</comment>
<protein>
    <recommendedName>
        <fullName evidence="5">Riboflavin kinase</fullName>
        <ecNumber evidence="4">2.7.1.26</ecNumber>
    </recommendedName>
    <alternativeName>
        <fullName evidence="12">Flavin mononucleotide kinase 1</fullName>
    </alternativeName>
</protein>
<evidence type="ECO:0000256" key="12">
    <source>
        <dbReference type="ARBA" id="ARBA00029960"/>
    </source>
</evidence>
<comment type="similarity">
    <text evidence="3">Belongs to the flavokinase family.</text>
</comment>
<evidence type="ECO:0000256" key="13">
    <source>
        <dbReference type="ARBA" id="ARBA00047880"/>
    </source>
</evidence>
<evidence type="ECO:0000256" key="9">
    <source>
        <dbReference type="ARBA" id="ARBA00022741"/>
    </source>
</evidence>
<evidence type="ECO:0000256" key="1">
    <source>
        <dbReference type="ARBA" id="ARBA00003572"/>
    </source>
</evidence>
<comment type="function">
    <text evidence="1">Catalyzes the phosphorylation of riboflavin (vitamin B2) to form flavin mononucleotide (FMN) coenzyme.</text>
</comment>
<dbReference type="SUPFAM" id="SSF82114">
    <property type="entry name" value="Riboflavin kinase-like"/>
    <property type="match status" value="1"/>
</dbReference>
<comment type="caution">
    <text evidence="16">The sequence shown here is derived from an EMBL/GenBank/DDBJ whole genome shotgun (WGS) entry which is preliminary data.</text>
</comment>
<comment type="pathway">
    <text evidence="2">Cofactor biosynthesis; FMN biosynthesis; FMN from riboflavin (ATP route): step 1/1.</text>
</comment>
<dbReference type="GO" id="GO:0005739">
    <property type="term" value="C:mitochondrion"/>
    <property type="evidence" value="ECO:0007669"/>
    <property type="project" value="TreeGrafter"/>
</dbReference>
<name>A0A086SVA5_HAPC1</name>
<feature type="compositionally biased region" description="Low complexity" evidence="14">
    <location>
        <begin position="101"/>
        <end position="132"/>
    </location>
</feature>
<dbReference type="GO" id="GO:0009398">
    <property type="term" value="P:FMN biosynthetic process"/>
    <property type="evidence" value="ECO:0007669"/>
    <property type="project" value="UniProtKB-UniPathway"/>
</dbReference>
<evidence type="ECO:0000256" key="3">
    <source>
        <dbReference type="ARBA" id="ARBA00010108"/>
    </source>
</evidence>
<keyword evidence="17" id="KW-1185">Reference proteome</keyword>
<keyword evidence="7" id="KW-0288">FMN</keyword>
<keyword evidence="8" id="KW-0808">Transferase</keyword>
<evidence type="ECO:0000256" key="11">
    <source>
        <dbReference type="ARBA" id="ARBA00022840"/>
    </source>
</evidence>
<gene>
    <name evidence="16" type="ORF">ACRE_082610</name>
</gene>
<evidence type="ECO:0000256" key="7">
    <source>
        <dbReference type="ARBA" id="ARBA00022643"/>
    </source>
</evidence>
<dbReference type="InterPro" id="IPR023468">
    <property type="entry name" value="Riboflavin_kinase"/>
</dbReference>
<evidence type="ECO:0000259" key="15">
    <source>
        <dbReference type="Pfam" id="PF01687"/>
    </source>
</evidence>
<evidence type="ECO:0000256" key="14">
    <source>
        <dbReference type="SAM" id="MobiDB-lite"/>
    </source>
</evidence>
<keyword evidence="6" id="KW-0285">Flavoprotein</keyword>
<organism evidence="16 17">
    <name type="scientific">Hapsidospora chrysogenum (strain ATCC 11550 / CBS 779.69 / DSM 880 / IAM 14645 / JCM 23072 / IMI 49137)</name>
    <name type="common">Acremonium chrysogenum</name>
    <dbReference type="NCBI Taxonomy" id="857340"/>
    <lineage>
        <taxon>Eukaryota</taxon>
        <taxon>Fungi</taxon>
        <taxon>Dikarya</taxon>
        <taxon>Ascomycota</taxon>
        <taxon>Pezizomycotina</taxon>
        <taxon>Sordariomycetes</taxon>
        <taxon>Hypocreomycetidae</taxon>
        <taxon>Hypocreales</taxon>
        <taxon>Bionectriaceae</taxon>
        <taxon>Hapsidospora</taxon>
    </lineage>
</organism>
<evidence type="ECO:0000256" key="5">
    <source>
        <dbReference type="ARBA" id="ARBA00017394"/>
    </source>
</evidence>
<dbReference type="InterPro" id="IPR023465">
    <property type="entry name" value="Riboflavin_kinase_dom_sf"/>
</dbReference>
<evidence type="ECO:0000256" key="10">
    <source>
        <dbReference type="ARBA" id="ARBA00022777"/>
    </source>
</evidence>
<dbReference type="Proteomes" id="UP000029964">
    <property type="component" value="Unassembled WGS sequence"/>
</dbReference>
<dbReference type="Pfam" id="PF01687">
    <property type="entry name" value="Flavokinase"/>
    <property type="match status" value="1"/>
</dbReference>
<dbReference type="Gene3D" id="2.40.30.30">
    <property type="entry name" value="Riboflavin kinase-like"/>
    <property type="match status" value="1"/>
</dbReference>
<feature type="compositionally biased region" description="Low complexity" evidence="14">
    <location>
        <begin position="78"/>
        <end position="93"/>
    </location>
</feature>
<feature type="region of interest" description="Disordered" evidence="14">
    <location>
        <begin position="1"/>
        <end position="140"/>
    </location>
</feature>
<dbReference type="EC" id="2.7.1.26" evidence="4"/>
<dbReference type="GO" id="GO:0009231">
    <property type="term" value="P:riboflavin biosynthetic process"/>
    <property type="evidence" value="ECO:0007669"/>
    <property type="project" value="InterPro"/>
</dbReference>
<sequence>MDPQFRRRPVPAPSGRVAPDAHLFPDPSLLAPDRSATLPPPPLRYARSATNLRAAHDRPATAVADPRGHLPVDFVVDTLPTPSQSLSASPSSTGELRRAKSSSALSSLSASLDPRPSSSSSTTTHTANSNPSKAEASAASRWKHALGEAQYFAGGLLSRPAESTRHYTIIRHSHALVWYRGPSTSVSITILSDIDLPPTRTLWLQQKGYSGNVGMSLKALVGTTGTWLDVTPATRAPSPEDVGPGVLDERAIQRDLKRFSKKASGRQKGHSPRETHVVRIPAAATDGYFRLVLCAGGSEGGKGRKVLCGCPVFRVASTSTDISVVRGASIRTMPLEVGVKVGTTVAQQFAKKYTAPAALVVQNRATKVATKALTNPRVKQAATAGKTIVKTSGLDQAVVGSWRKGQVDRYGQVAFDNTVRIIGSDEGPEAPFPVSFEGKTARATGRSTVELGVPTANLSGVRDEIKMRWKGVYAAWASIVPDKKSPVADGGRLSHDWHEAIVTVGPLRYGPPEVVVKNRVAVHFLYDFDEATFFDMRVRVLLMGYLHPPPESCADPDDLFEQYVVDSMSVTESLAREAWSVSSCLRSKSFSERLDGVTGAVQGKVDKIPLHWAGVRSESAAMRDKVYGNGGIWIQR</sequence>
<dbReference type="OrthoDB" id="276388at2759"/>
<evidence type="ECO:0000313" key="16">
    <source>
        <dbReference type="EMBL" id="KFH41037.1"/>
    </source>
</evidence>
<evidence type="ECO:0000256" key="2">
    <source>
        <dbReference type="ARBA" id="ARBA00005201"/>
    </source>
</evidence>
<reference evidence="17" key="1">
    <citation type="journal article" date="2014" name="Genome Announc.">
        <title>Genome sequence and annotation of Acremonium chrysogenum, producer of the beta-lactam antibiotic cephalosporin C.</title>
        <authorList>
            <person name="Terfehr D."/>
            <person name="Dahlmann T.A."/>
            <person name="Specht T."/>
            <person name="Zadra I."/>
            <person name="Kuernsteiner H."/>
            <person name="Kueck U."/>
        </authorList>
    </citation>
    <scope>NUCLEOTIDE SEQUENCE [LARGE SCALE GENOMIC DNA]</scope>
    <source>
        <strain evidence="17">ATCC 11550 / CBS 779.69 / DSM 880 / IAM 14645 / JCM 23072 / IMI 49137</strain>
    </source>
</reference>
<accession>A0A086SVA5</accession>
<evidence type="ECO:0000256" key="6">
    <source>
        <dbReference type="ARBA" id="ARBA00022630"/>
    </source>
</evidence>